<sequence length="54" mass="5813">VFEHKCEECVCDKASKSVICKPKKCPDVSPVICTAPGFVLVNISNPSDPCCSKQ</sequence>
<keyword evidence="2" id="KW-1185">Reference proteome</keyword>
<gene>
    <name evidence="1" type="ORF">M9458_050172</name>
</gene>
<comment type="caution">
    <text evidence="1">The sequence shown here is derived from an EMBL/GenBank/DDBJ whole genome shotgun (WGS) entry which is preliminary data.</text>
</comment>
<name>A0ABD0N155_CIRMR</name>
<evidence type="ECO:0000313" key="2">
    <source>
        <dbReference type="Proteomes" id="UP001529510"/>
    </source>
</evidence>
<organism evidence="1 2">
    <name type="scientific">Cirrhinus mrigala</name>
    <name type="common">Mrigala</name>
    <dbReference type="NCBI Taxonomy" id="683832"/>
    <lineage>
        <taxon>Eukaryota</taxon>
        <taxon>Metazoa</taxon>
        <taxon>Chordata</taxon>
        <taxon>Craniata</taxon>
        <taxon>Vertebrata</taxon>
        <taxon>Euteleostomi</taxon>
        <taxon>Actinopterygii</taxon>
        <taxon>Neopterygii</taxon>
        <taxon>Teleostei</taxon>
        <taxon>Ostariophysi</taxon>
        <taxon>Cypriniformes</taxon>
        <taxon>Cyprinidae</taxon>
        <taxon>Labeoninae</taxon>
        <taxon>Labeonini</taxon>
        <taxon>Cirrhinus</taxon>
    </lineage>
</organism>
<protein>
    <submittedName>
        <fullName evidence="1">Uncharacterized protein</fullName>
    </submittedName>
</protein>
<dbReference type="EMBL" id="JAMKFB020000025">
    <property type="protein sequence ID" value="KAL0155909.1"/>
    <property type="molecule type" value="Genomic_DNA"/>
</dbReference>
<dbReference type="Proteomes" id="UP001529510">
    <property type="component" value="Unassembled WGS sequence"/>
</dbReference>
<feature type="non-terminal residue" evidence="1">
    <location>
        <position position="1"/>
    </location>
</feature>
<accession>A0ABD0N155</accession>
<feature type="non-terminal residue" evidence="1">
    <location>
        <position position="54"/>
    </location>
</feature>
<dbReference type="AlphaFoldDB" id="A0ABD0N155"/>
<reference evidence="1 2" key="1">
    <citation type="submission" date="2024-05" db="EMBL/GenBank/DDBJ databases">
        <title>Genome sequencing and assembly of Indian major carp, Cirrhinus mrigala (Hamilton, 1822).</title>
        <authorList>
            <person name="Mohindra V."/>
            <person name="Chowdhury L.M."/>
            <person name="Lal K."/>
            <person name="Jena J.K."/>
        </authorList>
    </citation>
    <scope>NUCLEOTIDE SEQUENCE [LARGE SCALE GENOMIC DNA]</scope>
    <source>
        <strain evidence="1">CM1030</strain>
        <tissue evidence="1">Blood</tissue>
    </source>
</reference>
<proteinExistence type="predicted"/>
<evidence type="ECO:0000313" key="1">
    <source>
        <dbReference type="EMBL" id="KAL0155909.1"/>
    </source>
</evidence>